<feature type="short sequence motif" description="DGA/G" evidence="4">
    <location>
        <begin position="213"/>
        <end position="215"/>
    </location>
</feature>
<dbReference type="Pfam" id="PF12536">
    <property type="entry name" value="DUF3734"/>
    <property type="match status" value="1"/>
</dbReference>
<dbReference type="AlphaFoldDB" id="A0A098GF01"/>
<dbReference type="RefSeq" id="WP_045099351.1">
    <property type="nucleotide sequence ID" value="NZ_FMVN01000014.1"/>
</dbReference>
<feature type="active site" description="Nucleophile" evidence="4">
    <location>
        <position position="55"/>
    </location>
</feature>
<dbReference type="PATRIC" id="fig|451.8.peg.1549"/>
<evidence type="ECO:0000259" key="5">
    <source>
        <dbReference type="PROSITE" id="PS51635"/>
    </source>
</evidence>
<evidence type="ECO:0000256" key="4">
    <source>
        <dbReference type="PROSITE-ProRule" id="PRU01161"/>
    </source>
</evidence>
<proteinExistence type="predicted"/>
<dbReference type="InterPro" id="IPR021095">
    <property type="entry name" value="DUF3734"/>
</dbReference>
<evidence type="ECO:0000313" key="9">
    <source>
        <dbReference type="Proteomes" id="UP000182998"/>
    </source>
</evidence>
<dbReference type="HOGENOM" id="CLU_042894_0_0_6"/>
<dbReference type="InterPro" id="IPR016035">
    <property type="entry name" value="Acyl_Trfase/lysoPLipase"/>
</dbReference>
<feature type="active site" description="Proton acceptor" evidence="4">
    <location>
        <position position="213"/>
    </location>
</feature>
<keyword evidence="3 4" id="KW-0443">Lipid metabolism</keyword>
<protein>
    <submittedName>
        <fullName evidence="7">NTE family protein</fullName>
    </submittedName>
    <submittedName>
        <fullName evidence="6">Phospholipase, patatin family</fullName>
    </submittedName>
</protein>
<reference evidence="7 9" key="3">
    <citation type="submission" date="2016-10" db="EMBL/GenBank/DDBJ databases">
        <authorList>
            <person name="Varghese N."/>
            <person name="Submissions S."/>
        </authorList>
    </citation>
    <scope>NUCLEOTIDE SEQUENCE [LARGE SCALE GENOMIC DNA]</scope>
    <source>
        <strain evidence="7 9">ATCC 33218</strain>
    </source>
</reference>
<dbReference type="PANTHER" id="PTHR14226">
    <property type="entry name" value="NEUROPATHY TARGET ESTERASE/SWISS CHEESE D.MELANOGASTER"/>
    <property type="match status" value="1"/>
</dbReference>
<dbReference type="EMBL" id="LN614830">
    <property type="protein sequence ID" value="CEG61044.1"/>
    <property type="molecule type" value="Genomic_DNA"/>
</dbReference>
<feature type="short sequence motif" description="GXGXXG" evidence="4">
    <location>
        <begin position="26"/>
        <end position="31"/>
    </location>
</feature>
<name>A0A098GF01_LEGMI</name>
<dbReference type="GO" id="GO:0016042">
    <property type="term" value="P:lipid catabolic process"/>
    <property type="evidence" value="ECO:0007669"/>
    <property type="project" value="UniProtKB-UniRule"/>
</dbReference>
<keyword evidence="9" id="KW-1185">Reference proteome</keyword>
<feature type="domain" description="PNPLA" evidence="5">
    <location>
        <begin position="22"/>
        <end position="226"/>
    </location>
</feature>
<dbReference type="CDD" id="cd07209">
    <property type="entry name" value="Pat_hypo_Ecoli_Z1214_like"/>
    <property type="match status" value="1"/>
</dbReference>
<dbReference type="SUPFAM" id="SSF52151">
    <property type="entry name" value="FabD/lysophospholipase-like"/>
    <property type="match status" value="1"/>
</dbReference>
<dbReference type="STRING" id="451.B6N58_07215"/>
<evidence type="ECO:0000313" key="8">
    <source>
        <dbReference type="Proteomes" id="UP000032414"/>
    </source>
</evidence>
<dbReference type="PROSITE" id="PS51635">
    <property type="entry name" value="PNPLA"/>
    <property type="match status" value="1"/>
</dbReference>
<keyword evidence="2 4" id="KW-0442">Lipid degradation</keyword>
<reference evidence="8" key="1">
    <citation type="submission" date="2014-09" db="EMBL/GenBank/DDBJ databases">
        <authorList>
            <person name="Gomez-Valero L."/>
        </authorList>
    </citation>
    <scope>NUCLEOTIDE SEQUENCE [LARGE SCALE GENOMIC DNA]</scope>
    <source>
        <strain evidence="8">ATCC33218</strain>
    </source>
</reference>
<dbReference type="Pfam" id="PF01734">
    <property type="entry name" value="Patatin"/>
    <property type="match status" value="1"/>
</dbReference>
<evidence type="ECO:0000313" key="6">
    <source>
        <dbReference type="EMBL" id="CEG61044.1"/>
    </source>
</evidence>
<evidence type="ECO:0000256" key="1">
    <source>
        <dbReference type="ARBA" id="ARBA00022801"/>
    </source>
</evidence>
<dbReference type="Proteomes" id="UP000032414">
    <property type="component" value="Chromosome I"/>
</dbReference>
<dbReference type="Gene3D" id="3.40.1090.10">
    <property type="entry name" value="Cytosolic phospholipase A2 catalytic domain"/>
    <property type="match status" value="2"/>
</dbReference>
<accession>A0A098GF01</accession>
<organism evidence="6 8">
    <name type="scientific">Legionella micdadei</name>
    <name type="common">Tatlockia micdadei</name>
    <dbReference type="NCBI Taxonomy" id="451"/>
    <lineage>
        <taxon>Bacteria</taxon>
        <taxon>Pseudomonadati</taxon>
        <taxon>Pseudomonadota</taxon>
        <taxon>Gammaproteobacteria</taxon>
        <taxon>Legionellales</taxon>
        <taxon>Legionellaceae</taxon>
        <taxon>Legionella</taxon>
    </lineage>
</organism>
<evidence type="ECO:0000256" key="3">
    <source>
        <dbReference type="ARBA" id="ARBA00023098"/>
    </source>
</evidence>
<dbReference type="InterPro" id="IPR050301">
    <property type="entry name" value="NTE"/>
</dbReference>
<evidence type="ECO:0000313" key="7">
    <source>
        <dbReference type="EMBL" id="SCY70958.1"/>
    </source>
</evidence>
<dbReference type="KEGG" id="tmc:LMI_1750"/>
<keyword evidence="1 4" id="KW-0378">Hydrolase</keyword>
<dbReference type="OrthoDB" id="9807112at2"/>
<feature type="short sequence motif" description="GXSXG" evidence="4">
    <location>
        <begin position="53"/>
        <end position="57"/>
    </location>
</feature>
<reference evidence="6" key="2">
    <citation type="submission" date="2014-09" db="EMBL/GenBank/DDBJ databases">
        <authorList>
            <person name="GOMEZ-VALERO Laura"/>
        </authorList>
    </citation>
    <scope>NUCLEOTIDE SEQUENCE</scope>
    <source>
        <strain evidence="6">ATCC33218</strain>
    </source>
</reference>
<evidence type="ECO:0000256" key="2">
    <source>
        <dbReference type="ARBA" id="ARBA00022963"/>
    </source>
</evidence>
<dbReference type="InterPro" id="IPR002641">
    <property type="entry name" value="PNPLA_dom"/>
</dbReference>
<dbReference type="Proteomes" id="UP000182998">
    <property type="component" value="Unassembled WGS sequence"/>
</dbReference>
<dbReference type="PANTHER" id="PTHR14226:SF57">
    <property type="entry name" value="BLR7027 PROTEIN"/>
    <property type="match status" value="1"/>
</dbReference>
<dbReference type="EMBL" id="FMVN01000014">
    <property type="protein sequence ID" value="SCY70958.1"/>
    <property type="molecule type" value="Genomic_DNA"/>
</dbReference>
<dbReference type="GO" id="GO:0016787">
    <property type="term" value="F:hydrolase activity"/>
    <property type="evidence" value="ECO:0007669"/>
    <property type="project" value="UniProtKB-UniRule"/>
</dbReference>
<sequence length="378" mass="43248">METVLGCTIELHDNPVKKRIALVLQGGGALGAFQAGVYEGLEKANYIPNWITGTSIGAINAAIIAGNEPQNRLPRLKQFWHAVIHDEIFDFGLDLPDSIRKFVTNWQFHQVAMSGISVFFKPRFFTMYDMFYGPWNSFYDTEPLQNFLKDLIDFDYLAKGEIRLSLGATNINTGKIRYFDSKLERIEPKHIMASGALPPAFPPIEIDGEYYWDGGVYSNTPLSVVLDDLPRTNTLCFMVDLWSAKGELPNCIDDVKKRNLEIIYSSRSDEQKLIYEDKHNLRRAIKALYEQLPEEKQLLPENLDLVSLGCSTDFDIVQLEYQQKPWESSTKDADFSAYSIHERWNQGLEQSTRVLKSKKFLKPHPPHVGVVIYRALEE</sequence>
<gene>
    <name evidence="6" type="ORF">LMI_1750</name>
    <name evidence="7" type="ORF">SAMN02982997_02611</name>
</gene>